<reference evidence="3" key="1">
    <citation type="submission" date="2016-02" db="EMBL/GenBank/DDBJ databases">
        <title>Comparative genomics of biotechnologically important yeasts.</title>
        <authorList>
            <consortium name="DOE Joint Genome Institute"/>
            <person name="Riley R."/>
            <person name="Haridas S."/>
            <person name="Wolfe K.H."/>
            <person name="Lopes M.R."/>
            <person name="Hittinger C.T."/>
            <person name="Goker M."/>
            <person name="Salamov A."/>
            <person name="Wisecaver J."/>
            <person name="Long T.M."/>
            <person name="Aerts A.L."/>
            <person name="Barry K."/>
            <person name="Choi C."/>
            <person name="Clum A."/>
            <person name="Coughlan A.Y."/>
            <person name="Deshpande S."/>
            <person name="Douglass A.P."/>
            <person name="Hanson S.J."/>
            <person name="Klenk H.-P."/>
            <person name="Labutti K."/>
            <person name="Lapidus A."/>
            <person name="Lindquist E."/>
            <person name="Lipzen A."/>
            <person name="Meier-Kolthoff J.P."/>
            <person name="Ohm R.A."/>
            <person name="Otillar R.P."/>
            <person name="Pangilinan J."/>
            <person name="Peng Y."/>
            <person name="Rokas A."/>
            <person name="Rosa C.A."/>
            <person name="Scheuner C."/>
            <person name="Sibirny A.A."/>
            <person name="Slot J.C."/>
            <person name="Stielow J.B."/>
            <person name="Sun H."/>
            <person name="Kurtzman C.P."/>
            <person name="Blackwell M."/>
            <person name="Jeffries T.W."/>
            <person name="Grigoriev I.V."/>
        </authorList>
    </citation>
    <scope>NUCLEOTIDE SEQUENCE [LARGE SCALE GENOMIC DNA]</scope>
    <source>
        <strain evidence="3">NRRL Y-17796</strain>
    </source>
</reference>
<keyword evidence="3" id="KW-1185">Reference proteome</keyword>
<sequence length="60" mass="6789">MAKNSKWNKNQRPNGEGKSVGAYNGRRQEHFSHNPNKRPRSRSPPEGPGGKRLNHIKNGK</sequence>
<organism evidence="2 3">
    <name type="scientific">Tortispora caseinolytica NRRL Y-17796</name>
    <dbReference type="NCBI Taxonomy" id="767744"/>
    <lineage>
        <taxon>Eukaryota</taxon>
        <taxon>Fungi</taxon>
        <taxon>Dikarya</taxon>
        <taxon>Ascomycota</taxon>
        <taxon>Saccharomycotina</taxon>
        <taxon>Trigonopsidomycetes</taxon>
        <taxon>Trigonopsidales</taxon>
        <taxon>Trigonopsidaceae</taxon>
        <taxon>Tortispora</taxon>
    </lineage>
</organism>
<feature type="compositionally biased region" description="Polar residues" evidence="1">
    <location>
        <begin position="1"/>
        <end position="13"/>
    </location>
</feature>
<dbReference type="EMBL" id="KV453842">
    <property type="protein sequence ID" value="ODV90764.1"/>
    <property type="molecule type" value="Genomic_DNA"/>
</dbReference>
<protein>
    <submittedName>
        <fullName evidence="2">Uncharacterized protein</fullName>
    </submittedName>
</protein>
<name>A0A1E4TG66_9ASCO</name>
<evidence type="ECO:0000313" key="3">
    <source>
        <dbReference type="Proteomes" id="UP000095023"/>
    </source>
</evidence>
<dbReference type="Proteomes" id="UP000095023">
    <property type="component" value="Unassembled WGS sequence"/>
</dbReference>
<dbReference type="AlphaFoldDB" id="A0A1E4TG66"/>
<evidence type="ECO:0000256" key="1">
    <source>
        <dbReference type="SAM" id="MobiDB-lite"/>
    </source>
</evidence>
<proteinExistence type="predicted"/>
<feature type="region of interest" description="Disordered" evidence="1">
    <location>
        <begin position="1"/>
        <end position="60"/>
    </location>
</feature>
<feature type="non-terminal residue" evidence="2">
    <location>
        <position position="60"/>
    </location>
</feature>
<accession>A0A1E4TG66</accession>
<gene>
    <name evidence="2" type="ORF">CANCADRAFT_31625</name>
</gene>
<evidence type="ECO:0000313" key="2">
    <source>
        <dbReference type="EMBL" id="ODV90764.1"/>
    </source>
</evidence>